<feature type="compositionally biased region" description="Basic and acidic residues" evidence="1">
    <location>
        <begin position="40"/>
        <end position="50"/>
    </location>
</feature>
<evidence type="ECO:0000256" key="1">
    <source>
        <dbReference type="SAM" id="MobiDB-lite"/>
    </source>
</evidence>
<keyword evidence="4" id="KW-1185">Reference proteome</keyword>
<feature type="region of interest" description="Disordered" evidence="1">
    <location>
        <begin position="21"/>
        <end position="50"/>
    </location>
</feature>
<accession>A0A922LYW9</accession>
<comment type="caution">
    <text evidence="3">The sequence shown here is derived from an EMBL/GenBank/DDBJ whole genome shotgun (WGS) entry which is preliminary data.</text>
</comment>
<reference evidence="3" key="2">
    <citation type="journal article" date="2019" name="Gigascience">
        <title>High-quality Schistosoma haematobium genome achieved by single-molecule and long-range sequencing.</title>
        <authorList>
            <person name="Stroehlein A.J."/>
            <person name="Korhonen P.K."/>
            <person name="Chong T.M."/>
            <person name="Lim Y.L."/>
            <person name="Chan K.G."/>
            <person name="Webster B."/>
            <person name="Rollinson D."/>
            <person name="Brindley P.J."/>
            <person name="Gasser R.B."/>
            <person name="Young N.D."/>
        </authorList>
    </citation>
    <scope>NUCLEOTIDE SEQUENCE</scope>
</reference>
<reference evidence="3" key="1">
    <citation type="journal article" date="2012" name="Nat. Genet.">
        <title>Whole-genome sequence of Schistosoma haematobium.</title>
        <authorList>
            <person name="Young N.D."/>
            <person name="Jex A.R."/>
            <person name="Li B."/>
            <person name="Liu S."/>
            <person name="Yang L."/>
            <person name="Xiong Z."/>
            <person name="Li Y."/>
            <person name="Cantacessi C."/>
            <person name="Hall R.S."/>
            <person name="Xu X."/>
            <person name="Chen F."/>
            <person name="Wu X."/>
            <person name="Zerlotini A."/>
            <person name="Oliveira G."/>
            <person name="Hofmann A."/>
            <person name="Zhang G."/>
            <person name="Fang X."/>
            <person name="Kang Y."/>
            <person name="Campbell B.E."/>
            <person name="Loukas A."/>
            <person name="Ranganathan S."/>
            <person name="Rollinson D."/>
            <person name="Rinaldi G."/>
            <person name="Brindley P.J."/>
            <person name="Yang H."/>
            <person name="Wang J."/>
            <person name="Wang J."/>
            <person name="Gasser R.B."/>
        </authorList>
    </citation>
    <scope>NUCLEOTIDE SEQUENCE</scope>
</reference>
<feature type="compositionally biased region" description="Polar residues" evidence="1">
    <location>
        <begin position="27"/>
        <end position="38"/>
    </location>
</feature>
<gene>
    <name evidence="3" type="ORF">MS3_00002065</name>
</gene>
<evidence type="ECO:0000259" key="2">
    <source>
        <dbReference type="Pfam" id="PF00078"/>
    </source>
</evidence>
<feature type="domain" description="Reverse transcriptase" evidence="2">
    <location>
        <begin position="46"/>
        <end position="194"/>
    </location>
</feature>
<dbReference type="SUPFAM" id="SSF56672">
    <property type="entry name" value="DNA/RNA polymerases"/>
    <property type="match status" value="1"/>
</dbReference>
<dbReference type="KEGG" id="shx:MS3_00002065"/>
<dbReference type="CTD" id="24593589"/>
<evidence type="ECO:0000313" key="3">
    <source>
        <dbReference type="EMBL" id="KAH9596361.1"/>
    </source>
</evidence>
<dbReference type="RefSeq" id="XP_051075080.1">
    <property type="nucleotide sequence ID" value="XM_051209623.1"/>
</dbReference>
<evidence type="ECO:0000313" key="4">
    <source>
        <dbReference type="Proteomes" id="UP000471633"/>
    </source>
</evidence>
<dbReference type="Pfam" id="PF00078">
    <property type="entry name" value="RVT_1"/>
    <property type="match status" value="1"/>
</dbReference>
<dbReference type="AlphaFoldDB" id="A0A922LYW9"/>
<name>A0A922LYW9_SCHHA</name>
<dbReference type="InterPro" id="IPR000477">
    <property type="entry name" value="RT_dom"/>
</dbReference>
<reference evidence="3" key="4">
    <citation type="journal article" date="2022" name="PLoS Pathog.">
        <title>Chromosome-level genome of Schistosoma haematobium underpins genome-wide explorations of molecular variation.</title>
        <authorList>
            <person name="Stroehlein A.J."/>
            <person name="Korhonen P.K."/>
            <person name="Lee V.V."/>
            <person name="Ralph S.A."/>
            <person name="Mentink-Kane M."/>
            <person name="You H."/>
            <person name="McManus D.P."/>
            <person name="Tchuente L.T."/>
            <person name="Stothard J.R."/>
            <person name="Kaur P."/>
            <person name="Dudchenko O."/>
            <person name="Aiden E.L."/>
            <person name="Yang B."/>
            <person name="Yang H."/>
            <person name="Emery A.M."/>
            <person name="Webster B.L."/>
            <person name="Brindley P.J."/>
            <person name="Rollinson D."/>
            <person name="Chang B.C.H."/>
            <person name="Gasser R.B."/>
            <person name="Young N.D."/>
        </authorList>
    </citation>
    <scope>NUCLEOTIDE SEQUENCE</scope>
</reference>
<dbReference type="PANTHER" id="PTHR19446">
    <property type="entry name" value="REVERSE TRANSCRIPTASES"/>
    <property type="match status" value="1"/>
</dbReference>
<reference evidence="3" key="3">
    <citation type="submission" date="2021-06" db="EMBL/GenBank/DDBJ databases">
        <title>Chromosome-level genome assembly for S. haematobium.</title>
        <authorList>
            <person name="Stroehlein A.J."/>
        </authorList>
    </citation>
    <scope>NUCLEOTIDE SEQUENCE</scope>
</reference>
<dbReference type="EMBL" id="AMPZ03000001">
    <property type="protein sequence ID" value="KAH9596361.1"/>
    <property type="molecule type" value="Genomic_DNA"/>
</dbReference>
<sequence>MWRNSNTSLLPEVCADEVIQKNDESSITKPSSSENKTPSKYKEGSKSSCDNHRGISLTNIASKTPASIIIGRLTKNYEVRIREDQSSFRPDRGCVDHIFTIRQVLEHRNAYQRPKMMVFVDLKAAFDSVDREVLWQCLSFKGIHQKCINLMKAPYSNTTSLLRAYGELSSAFAISSGVRQGCPLSPFLLDFIIDLVNLRHLWRRRDIHLSIKG</sequence>
<organism evidence="3 4">
    <name type="scientific">Schistosoma haematobium</name>
    <name type="common">Blood fluke</name>
    <dbReference type="NCBI Taxonomy" id="6185"/>
    <lineage>
        <taxon>Eukaryota</taxon>
        <taxon>Metazoa</taxon>
        <taxon>Spiralia</taxon>
        <taxon>Lophotrochozoa</taxon>
        <taxon>Platyhelminthes</taxon>
        <taxon>Trematoda</taxon>
        <taxon>Digenea</taxon>
        <taxon>Strigeidida</taxon>
        <taxon>Schistosomatoidea</taxon>
        <taxon>Schistosomatidae</taxon>
        <taxon>Schistosoma</taxon>
    </lineage>
</organism>
<dbReference type="CDD" id="cd01650">
    <property type="entry name" value="RT_nLTR_like"/>
    <property type="match status" value="1"/>
</dbReference>
<dbReference type="InterPro" id="IPR043502">
    <property type="entry name" value="DNA/RNA_pol_sf"/>
</dbReference>
<proteinExistence type="predicted"/>
<protein>
    <recommendedName>
        <fullName evidence="2">Reverse transcriptase domain-containing protein</fullName>
    </recommendedName>
</protein>
<dbReference type="Proteomes" id="UP000471633">
    <property type="component" value="Unassembled WGS sequence"/>
</dbReference>
<dbReference type="GeneID" id="24593589"/>